<dbReference type="HOGENOM" id="CLU_080712_0_0_6"/>
<evidence type="ECO:0000313" key="1">
    <source>
        <dbReference type="EMBL" id="ADR29565.1"/>
    </source>
</evidence>
<dbReference type="KEGG" id="eln:NRG857_20785"/>
<evidence type="ECO:0000313" key="2">
    <source>
        <dbReference type="Proteomes" id="UP000008614"/>
    </source>
</evidence>
<proteinExistence type="predicted"/>
<name>A0A0H3EQ92_ECO8N</name>
<sequence>MNVYKLSVQTQGYFLIEKNDYEQRTARRPPWYKMSDDGEPRYFAICPACNNPTQIIGLYKLPANVYHPYAKHYGKPIPGVGIYDREAYEWCPYSNRKPASNGNKPKRLPGVLTQQILSILVTHFDKVVWLLSQSTGISIDEKLARKMLEQYRREDGWLYSRATLMNIPWAFAYMTDNQDILFKKFGDSTLANELVTRAPEILEFTDKRYLIKQKTCKEYIELGAYYTLHQSRVVDDVLTESMDMVFTLKKGYREPLEIYRQTISFDFEHFNNLVNFSEWKTSPWNEQLLQLAREILGDLIA</sequence>
<gene>
    <name evidence="1" type="ordered locus">NRG857_20785</name>
</gene>
<organism evidence="1 2">
    <name type="scientific">Escherichia coli O83:H1 (strain NRG 857C / AIEC)</name>
    <dbReference type="NCBI Taxonomy" id="685038"/>
    <lineage>
        <taxon>Bacteria</taxon>
        <taxon>Pseudomonadati</taxon>
        <taxon>Pseudomonadota</taxon>
        <taxon>Gammaproteobacteria</taxon>
        <taxon>Enterobacterales</taxon>
        <taxon>Enterobacteriaceae</taxon>
        <taxon>Escherichia</taxon>
    </lineage>
</organism>
<dbReference type="Proteomes" id="UP000008614">
    <property type="component" value="Chromosome"/>
</dbReference>
<reference evidence="1 2" key="1">
    <citation type="journal article" date="2010" name="BMC Genomics">
        <title>Genome sequence of adherent-invasive Escherichia coli and comparative genomic analysis with other E. coli pathotypes.</title>
        <authorList>
            <person name="Nash J.H."/>
            <person name="Villegas A."/>
            <person name="Kropinski A.M."/>
            <person name="Aguilar-Valenzuela R."/>
            <person name="Konczy P."/>
            <person name="Mascarenhas M."/>
            <person name="Ziebell K."/>
            <person name="Torres A.G."/>
            <person name="Karmali M.A."/>
            <person name="Coombes B.K."/>
        </authorList>
    </citation>
    <scope>NUCLEOTIDE SEQUENCE [LARGE SCALE GENOMIC DNA]</scope>
    <source>
        <strain evidence="2">NRG 857C / AIEC</strain>
    </source>
</reference>
<dbReference type="AlphaFoldDB" id="A0A0H3EQ92"/>
<keyword evidence="2" id="KW-1185">Reference proteome</keyword>
<dbReference type="PATRIC" id="fig|685038.3.peg.4246"/>
<accession>A0A0H3EQ92</accession>
<dbReference type="RefSeq" id="WP_001103737.1">
    <property type="nucleotide sequence ID" value="NC_017634.1"/>
</dbReference>
<protein>
    <submittedName>
        <fullName evidence="1">Uncharacterized protein</fullName>
    </submittedName>
</protein>
<dbReference type="EMBL" id="CP001855">
    <property type="protein sequence ID" value="ADR29565.1"/>
    <property type="molecule type" value="Genomic_DNA"/>
</dbReference>